<proteinExistence type="inferred from homology"/>
<evidence type="ECO:0000256" key="2">
    <source>
        <dbReference type="ARBA" id="ARBA00008382"/>
    </source>
</evidence>
<protein>
    <recommendedName>
        <fullName evidence="3 6">Topoisomerase I damage affected protein 11</fullName>
    </recommendedName>
</protein>
<comment type="caution">
    <text evidence="8">The sequence shown here is derived from an EMBL/GenBank/DDBJ whole genome shotgun (WGS) entry which is preliminary data.</text>
</comment>
<dbReference type="Proteomes" id="UP000054886">
    <property type="component" value="Unassembled WGS sequence"/>
</dbReference>
<organism evidence="8 9">
    <name type="scientific">Candida glabrata</name>
    <name type="common">Yeast</name>
    <name type="synonym">Torulopsis glabrata</name>
    <dbReference type="NCBI Taxonomy" id="5478"/>
    <lineage>
        <taxon>Eukaryota</taxon>
        <taxon>Fungi</taxon>
        <taxon>Dikarya</taxon>
        <taxon>Ascomycota</taxon>
        <taxon>Saccharomycotina</taxon>
        <taxon>Saccharomycetes</taxon>
        <taxon>Saccharomycetales</taxon>
        <taxon>Saccharomycetaceae</taxon>
        <taxon>Nakaseomyces</taxon>
    </lineage>
</organism>
<dbReference type="VEuPathDB" id="FungiDB:B1J91_I02112g"/>
<sequence>MDQKFDEFIAQTESEAEIDTSSRYTTGSISPQFASPTKFKNVLPHETDTQTGQRNRVAEHQHVPKSLLNASVEESHNHPLKEDKSESRQRQVSVSNSNPSSKGMVNKRRSLIQPMMVPTTPETDRTRPQSQSNVASGNSANKNNLHPDTNHGIDINATTQTPSSMSMGNPKFSENFASLAPSSKRNSMHSRTSSSQSMAIDSSLGGSMDVNALLQSLANKELELLECKRKIDDLKKQLHMEENIYQNKANELQELKNKVSKNINVSGSNQPVFNKTSTTGRKNSRESSRRNTHVTPVKTTRNDIRQDTSLNQDMENSDDNKQSMWSKPLALFNQVDQIIQQELERTLNWDEPPTPVEETEENQEGDKSVSKSLWSFVSDLKTGLLGIEEEEDGPHTQQSNSNVNRPKNTHGQVMDNRKHANEDINLSIKEFKTTKKHLDDNSDTHLKQRSGRTAVRKTKSSNKLNFVDDSDDGDSTLEADMVEMGSFSR</sequence>
<feature type="compositionally biased region" description="Polar residues" evidence="7">
    <location>
        <begin position="395"/>
        <end position="411"/>
    </location>
</feature>
<keyword evidence="5 6" id="KW-0175">Coiled coil</keyword>
<evidence type="ECO:0000256" key="5">
    <source>
        <dbReference type="ARBA" id="ARBA00023054"/>
    </source>
</evidence>
<dbReference type="GO" id="GO:0016853">
    <property type="term" value="F:isomerase activity"/>
    <property type="evidence" value="ECO:0007669"/>
    <property type="project" value="UniProtKB-KW"/>
</dbReference>
<feature type="compositionally biased region" description="Polar residues" evidence="7">
    <location>
        <begin position="19"/>
        <end position="35"/>
    </location>
</feature>
<feature type="region of interest" description="Disordered" evidence="7">
    <location>
        <begin position="263"/>
        <end position="322"/>
    </location>
</feature>
<keyword evidence="8" id="KW-0413">Isomerase</keyword>
<dbReference type="Pfam" id="PF17084">
    <property type="entry name" value="TDA11"/>
    <property type="match status" value="2"/>
</dbReference>
<feature type="region of interest" description="Disordered" evidence="7">
    <location>
        <begin position="435"/>
        <end position="489"/>
    </location>
</feature>
<reference evidence="8 9" key="1">
    <citation type="submission" date="2015-10" db="EMBL/GenBank/DDBJ databases">
        <title>Draft genomes sequences of Candida glabrata isolates 1A, 1B, 2A, 2B, 3A and 3B.</title>
        <authorList>
            <person name="Haavelsrud O.E."/>
            <person name="Gaustad P."/>
        </authorList>
    </citation>
    <scope>NUCLEOTIDE SEQUENCE [LARGE SCALE GENOMIC DNA]</scope>
    <source>
        <strain evidence="8">910700640</strain>
    </source>
</reference>
<name>A0A0W0D0V0_CANGB</name>
<accession>A0A0W0D0V0</accession>
<feature type="compositionally biased region" description="Polar residues" evidence="7">
    <location>
        <begin position="128"/>
        <end position="147"/>
    </location>
</feature>
<feature type="compositionally biased region" description="Polar residues" evidence="7">
    <location>
        <begin position="263"/>
        <end position="281"/>
    </location>
</feature>
<feature type="coiled-coil region" evidence="6">
    <location>
        <begin position="210"/>
        <end position="258"/>
    </location>
</feature>
<dbReference type="InterPro" id="IPR031388">
    <property type="entry name" value="Tda11"/>
</dbReference>
<feature type="compositionally biased region" description="Basic residues" evidence="7">
    <location>
        <begin position="447"/>
        <end position="460"/>
    </location>
</feature>
<gene>
    <name evidence="6" type="primary">TDA11</name>
    <name evidence="8" type="ORF">AO440_002428</name>
</gene>
<evidence type="ECO:0000256" key="4">
    <source>
        <dbReference type="ARBA" id="ARBA00022490"/>
    </source>
</evidence>
<feature type="compositionally biased region" description="Polar residues" evidence="7">
    <location>
        <begin position="90"/>
        <end position="103"/>
    </location>
</feature>
<evidence type="ECO:0000256" key="1">
    <source>
        <dbReference type="ARBA" id="ARBA00004496"/>
    </source>
</evidence>
<comment type="similarity">
    <text evidence="2 6">Belongs to the TDA11 family.</text>
</comment>
<evidence type="ECO:0000256" key="6">
    <source>
        <dbReference type="RuleBase" id="RU362140"/>
    </source>
</evidence>
<evidence type="ECO:0000313" key="8">
    <source>
        <dbReference type="EMBL" id="KTB05705.1"/>
    </source>
</evidence>
<feature type="region of interest" description="Disordered" evidence="7">
    <location>
        <begin position="391"/>
        <end position="418"/>
    </location>
</feature>
<feature type="region of interest" description="Disordered" evidence="7">
    <location>
        <begin position="1"/>
        <end position="200"/>
    </location>
</feature>
<feature type="compositionally biased region" description="Basic and acidic residues" evidence="7">
    <location>
        <begin position="73"/>
        <end position="89"/>
    </location>
</feature>
<dbReference type="EMBL" id="LLZZ01000112">
    <property type="protein sequence ID" value="KTB05705.1"/>
    <property type="molecule type" value="Genomic_DNA"/>
</dbReference>
<feature type="compositionally biased region" description="Acidic residues" evidence="7">
    <location>
        <begin position="468"/>
        <end position="481"/>
    </location>
</feature>
<dbReference type="VEuPathDB" id="FungiDB:CAGL0I02112g"/>
<evidence type="ECO:0000256" key="7">
    <source>
        <dbReference type="SAM" id="MobiDB-lite"/>
    </source>
</evidence>
<feature type="compositionally biased region" description="Basic and acidic residues" evidence="7">
    <location>
        <begin position="435"/>
        <end position="446"/>
    </location>
</feature>
<feature type="compositionally biased region" description="Low complexity" evidence="7">
    <location>
        <begin position="182"/>
        <end position="197"/>
    </location>
</feature>
<evidence type="ECO:0000313" key="9">
    <source>
        <dbReference type="Proteomes" id="UP000054886"/>
    </source>
</evidence>
<dbReference type="GO" id="GO:0005737">
    <property type="term" value="C:cytoplasm"/>
    <property type="evidence" value="ECO:0007669"/>
    <property type="project" value="UniProtKB-SubCell"/>
</dbReference>
<evidence type="ECO:0000256" key="3">
    <source>
        <dbReference type="ARBA" id="ARBA00014140"/>
    </source>
</evidence>
<feature type="region of interest" description="Disordered" evidence="7">
    <location>
        <begin position="344"/>
        <end position="371"/>
    </location>
</feature>
<dbReference type="AlphaFoldDB" id="A0A0W0D0V0"/>
<dbReference type="VEuPathDB" id="FungiDB:GWK60_L01903"/>
<comment type="subcellular location">
    <subcellularLocation>
        <location evidence="1 6">Cytoplasm</location>
    </subcellularLocation>
</comment>
<dbReference type="VEuPathDB" id="FungiDB:GVI51_I01903"/>
<keyword evidence="4 6" id="KW-0963">Cytoplasm</keyword>
<feature type="compositionally biased region" description="Polar residues" evidence="7">
    <location>
        <begin position="156"/>
        <end position="167"/>
    </location>
</feature>